<name>D8RMH8_SELML</name>
<feature type="domain" description="Glycosyl hydrolase family 13 catalytic" evidence="14">
    <location>
        <begin position="4"/>
        <end position="341"/>
    </location>
</feature>
<evidence type="ECO:0000259" key="14">
    <source>
        <dbReference type="SMART" id="SM00642"/>
    </source>
</evidence>
<accession>D8RMH8</accession>
<dbReference type="OMA" id="HPFGLAC"/>
<dbReference type="SUPFAM" id="SSF51445">
    <property type="entry name" value="(Trans)glycosidases"/>
    <property type="match status" value="1"/>
</dbReference>
<dbReference type="PANTHER" id="PTHR43447">
    <property type="entry name" value="ALPHA-AMYLASE"/>
    <property type="match status" value="1"/>
</dbReference>
<evidence type="ECO:0000256" key="5">
    <source>
        <dbReference type="ARBA" id="ARBA00022723"/>
    </source>
</evidence>
<evidence type="ECO:0000256" key="2">
    <source>
        <dbReference type="ARBA" id="ARBA00001913"/>
    </source>
</evidence>
<dbReference type="InterPro" id="IPR013780">
    <property type="entry name" value="Glyco_hydro_b"/>
</dbReference>
<comment type="catalytic activity">
    <reaction evidence="1 10 13">
        <text>Endohydrolysis of (1-&gt;4)-alpha-D-glucosidic linkages in polysaccharides containing three or more (1-&gt;4)-alpha-linked D-glucose units.</text>
        <dbReference type="EC" id="3.2.1.1"/>
    </reaction>
</comment>
<organism evidence="17">
    <name type="scientific">Selaginella moellendorffii</name>
    <name type="common">Spikemoss</name>
    <dbReference type="NCBI Taxonomy" id="88036"/>
    <lineage>
        <taxon>Eukaryota</taxon>
        <taxon>Viridiplantae</taxon>
        <taxon>Streptophyta</taxon>
        <taxon>Embryophyta</taxon>
        <taxon>Tracheophyta</taxon>
        <taxon>Lycopodiopsida</taxon>
        <taxon>Selaginellales</taxon>
        <taxon>Selaginellaceae</taxon>
        <taxon>Selaginella</taxon>
    </lineage>
</organism>
<evidence type="ECO:0000256" key="3">
    <source>
        <dbReference type="ARBA" id="ARBA00008061"/>
    </source>
</evidence>
<dbReference type="Gene3D" id="3.20.20.80">
    <property type="entry name" value="Glycosidases"/>
    <property type="match status" value="1"/>
</dbReference>
<sequence length="407" mass="46076">MIFCVAFQGFNWESWRNPCWYDVLMNTAEDLAQAGVTDIWLPPATHSVAPQGYMPGRLYDLNASKYGNEEKLKQVIDKFHSHGIRCIADIVINHRCGDSQDQRGVWCIFEGGTPDERLDWGPWAITKDDYAYSDGSGAPDTGEDFGAAPDIDHTNPRVQDDLAGWMKWMKETIGFDGWRFDFSKGYAGSYTGLYIERTTPEFSVGEFWTNLNYGPDGSVEYNQDSHRQEVVDWINATGNRSTAFDFTTKGILQEAVKNQFWRLRDPNNKPAGVIGYWPQKAVTFVDNHDTGSTQKHWPFPADKVMLGYVYILTHPGIPCIFYDHYYEWGLKDEIKALLEVRKRNNVVANSSVSIIAAEEDVYVASVADGKLVVKMGPRFDIGDMAPSSDEFAIAALGNEYCVWERKN</sequence>
<keyword evidence="8 13" id="KW-0326">Glycosidase</keyword>
<dbReference type="STRING" id="88036.D8RMH8"/>
<evidence type="ECO:0000256" key="12">
    <source>
        <dbReference type="RuleBase" id="RU003615"/>
    </source>
</evidence>
<dbReference type="PIRSF" id="PIRSF001028">
    <property type="entry name" value="Alph-amls_plant"/>
    <property type="match status" value="1"/>
</dbReference>
<dbReference type="EMBL" id="GL377584">
    <property type="protein sequence ID" value="EFJ26340.1"/>
    <property type="molecule type" value="Genomic_DNA"/>
</dbReference>
<evidence type="ECO:0000256" key="7">
    <source>
        <dbReference type="ARBA" id="ARBA00023277"/>
    </source>
</evidence>
<dbReference type="HOGENOM" id="CLU_030069_1_0_1"/>
<dbReference type="Gene3D" id="2.60.40.1180">
    <property type="entry name" value="Golgi alpha-mannosidase II"/>
    <property type="match status" value="1"/>
</dbReference>
<comment type="similarity">
    <text evidence="3 10 12">Belongs to the glycosyl hydrolase 13 family.</text>
</comment>
<evidence type="ECO:0000256" key="10">
    <source>
        <dbReference type="PIRNR" id="PIRNR001028"/>
    </source>
</evidence>
<keyword evidence="17" id="KW-1185">Reference proteome</keyword>
<dbReference type="KEGG" id="smo:SELMODRAFT_97625"/>
<dbReference type="EC" id="3.2.1.1" evidence="4 10"/>
<dbReference type="eggNOG" id="KOG0471">
    <property type="taxonomic scope" value="Eukaryota"/>
</dbReference>
<dbReference type="PRINTS" id="PR00110">
    <property type="entry name" value="ALPHAAMYLASE"/>
</dbReference>
<reference evidence="16 17" key="1">
    <citation type="journal article" date="2011" name="Science">
        <title>The Selaginella genome identifies genetic changes associated with the evolution of vascular plants.</title>
        <authorList>
            <person name="Banks J.A."/>
            <person name="Nishiyama T."/>
            <person name="Hasebe M."/>
            <person name="Bowman J.L."/>
            <person name="Gribskov M."/>
            <person name="dePamphilis C."/>
            <person name="Albert V.A."/>
            <person name="Aono N."/>
            <person name="Aoyama T."/>
            <person name="Ambrose B.A."/>
            <person name="Ashton N.W."/>
            <person name="Axtell M.J."/>
            <person name="Barker E."/>
            <person name="Barker M.S."/>
            <person name="Bennetzen J.L."/>
            <person name="Bonawitz N.D."/>
            <person name="Chapple C."/>
            <person name="Cheng C."/>
            <person name="Correa L.G."/>
            <person name="Dacre M."/>
            <person name="DeBarry J."/>
            <person name="Dreyer I."/>
            <person name="Elias M."/>
            <person name="Engstrom E.M."/>
            <person name="Estelle M."/>
            <person name="Feng L."/>
            <person name="Finet C."/>
            <person name="Floyd S.K."/>
            <person name="Frommer W.B."/>
            <person name="Fujita T."/>
            <person name="Gramzow L."/>
            <person name="Gutensohn M."/>
            <person name="Harholt J."/>
            <person name="Hattori M."/>
            <person name="Heyl A."/>
            <person name="Hirai T."/>
            <person name="Hiwatashi Y."/>
            <person name="Ishikawa M."/>
            <person name="Iwata M."/>
            <person name="Karol K.G."/>
            <person name="Koehler B."/>
            <person name="Kolukisaoglu U."/>
            <person name="Kubo M."/>
            <person name="Kurata T."/>
            <person name="Lalonde S."/>
            <person name="Li K."/>
            <person name="Li Y."/>
            <person name="Litt A."/>
            <person name="Lyons E."/>
            <person name="Manning G."/>
            <person name="Maruyama T."/>
            <person name="Michael T.P."/>
            <person name="Mikami K."/>
            <person name="Miyazaki S."/>
            <person name="Morinaga S."/>
            <person name="Murata T."/>
            <person name="Mueller-Roeber B."/>
            <person name="Nelson D.R."/>
            <person name="Obara M."/>
            <person name="Oguri Y."/>
            <person name="Olmstead R.G."/>
            <person name="Onodera N."/>
            <person name="Petersen B.L."/>
            <person name="Pils B."/>
            <person name="Prigge M."/>
            <person name="Rensing S.A."/>
            <person name="Riano-Pachon D.M."/>
            <person name="Roberts A.W."/>
            <person name="Sato Y."/>
            <person name="Scheller H.V."/>
            <person name="Schulz B."/>
            <person name="Schulz C."/>
            <person name="Shakirov E.V."/>
            <person name="Shibagaki N."/>
            <person name="Shinohara N."/>
            <person name="Shippen D.E."/>
            <person name="Soerensen I."/>
            <person name="Sotooka R."/>
            <person name="Sugimoto N."/>
            <person name="Sugita M."/>
            <person name="Sumikawa N."/>
            <person name="Tanurdzic M."/>
            <person name="Theissen G."/>
            <person name="Ulvskov P."/>
            <person name="Wakazuki S."/>
            <person name="Weng J.K."/>
            <person name="Willats W.W."/>
            <person name="Wipf D."/>
            <person name="Wolf P.G."/>
            <person name="Yang L."/>
            <person name="Zimmer A.D."/>
            <person name="Zhu Q."/>
            <person name="Mitros T."/>
            <person name="Hellsten U."/>
            <person name="Loque D."/>
            <person name="Otillar R."/>
            <person name="Salamov A."/>
            <person name="Schmutz J."/>
            <person name="Shapiro H."/>
            <person name="Lindquist E."/>
            <person name="Lucas S."/>
            <person name="Rokhsar D."/>
            <person name="Grigoriev I.V."/>
        </authorList>
    </citation>
    <scope>NUCLEOTIDE SEQUENCE [LARGE SCALE GENOMIC DNA]</scope>
</reference>
<dbReference type="GO" id="GO:0004556">
    <property type="term" value="F:alpha-amylase activity"/>
    <property type="evidence" value="ECO:0000318"/>
    <property type="project" value="GO_Central"/>
</dbReference>
<dbReference type="Gramene" id="EFJ26340">
    <property type="protein sequence ID" value="EFJ26340"/>
    <property type="gene ID" value="SELMODRAFT_97625"/>
</dbReference>
<feature type="active site" description="Proton donor" evidence="11">
    <location>
        <position position="206"/>
    </location>
</feature>
<dbReference type="InterPro" id="IPR013775">
    <property type="entry name" value="A-amylase_pln"/>
</dbReference>
<dbReference type="GO" id="GO:0005987">
    <property type="term" value="P:sucrose catabolic process"/>
    <property type="evidence" value="ECO:0000318"/>
    <property type="project" value="GO_Central"/>
</dbReference>
<dbReference type="SMART" id="SM00642">
    <property type="entry name" value="Aamy"/>
    <property type="match status" value="1"/>
</dbReference>
<evidence type="ECO:0000313" key="16">
    <source>
        <dbReference type="EMBL" id="EFJ26340.1"/>
    </source>
</evidence>
<dbReference type="OrthoDB" id="550577at2759"/>
<evidence type="ECO:0000313" key="17">
    <source>
        <dbReference type="Proteomes" id="UP000001514"/>
    </source>
</evidence>
<feature type="active site" description="Nucleophile" evidence="11">
    <location>
        <position position="181"/>
    </location>
</feature>
<dbReference type="AlphaFoldDB" id="D8RMH8"/>
<keyword evidence="6 13" id="KW-0378">Hydrolase</keyword>
<dbReference type="InterPro" id="IPR006047">
    <property type="entry name" value="GH13_cat_dom"/>
</dbReference>
<evidence type="ECO:0000256" key="6">
    <source>
        <dbReference type="ARBA" id="ARBA00022801"/>
    </source>
</evidence>
<feature type="domain" description="Alpha-amylase C-terminal beta-sheet" evidence="15">
    <location>
        <begin position="342"/>
        <end position="405"/>
    </location>
</feature>
<evidence type="ECO:0000256" key="4">
    <source>
        <dbReference type="ARBA" id="ARBA00012595"/>
    </source>
</evidence>
<evidence type="ECO:0000256" key="8">
    <source>
        <dbReference type="ARBA" id="ARBA00023295"/>
    </source>
</evidence>
<comment type="cofactor">
    <cofactor evidence="2 10">
        <name>Ca(2+)</name>
        <dbReference type="ChEBI" id="CHEBI:29108"/>
    </cofactor>
</comment>
<proteinExistence type="inferred from homology"/>
<evidence type="ECO:0000256" key="11">
    <source>
        <dbReference type="PIRSR" id="PIRSR001028-1"/>
    </source>
</evidence>
<dbReference type="Pfam" id="PF07821">
    <property type="entry name" value="Alpha-amyl_C2"/>
    <property type="match status" value="1"/>
</dbReference>
<gene>
    <name evidence="16" type="ORF">SELMODRAFT_97625</name>
</gene>
<dbReference type="InterPro" id="IPR012850">
    <property type="entry name" value="A-amylase_bs_C"/>
</dbReference>
<dbReference type="Pfam" id="PF00128">
    <property type="entry name" value="Alpha-amylase"/>
    <property type="match status" value="1"/>
</dbReference>
<dbReference type="InterPro" id="IPR006046">
    <property type="entry name" value="Alpha_amylase"/>
</dbReference>
<dbReference type="SUPFAM" id="SSF51011">
    <property type="entry name" value="Glycosyl hydrolase domain"/>
    <property type="match status" value="1"/>
</dbReference>
<evidence type="ECO:0000259" key="15">
    <source>
        <dbReference type="SMART" id="SM00810"/>
    </source>
</evidence>
<evidence type="ECO:0000256" key="1">
    <source>
        <dbReference type="ARBA" id="ARBA00000548"/>
    </source>
</evidence>
<dbReference type="CDD" id="cd11314">
    <property type="entry name" value="AmyAc_arch_bac_plant_AmyA"/>
    <property type="match status" value="1"/>
</dbReference>
<evidence type="ECO:0000256" key="13">
    <source>
        <dbReference type="RuleBase" id="RU361134"/>
    </source>
</evidence>
<keyword evidence="5" id="KW-0479">Metal-binding</keyword>
<keyword evidence="7 13" id="KW-0119">Carbohydrate metabolism</keyword>
<evidence type="ECO:0000256" key="9">
    <source>
        <dbReference type="ARBA" id="ARBA00030238"/>
    </source>
</evidence>
<dbReference type="Proteomes" id="UP000001514">
    <property type="component" value="Unassembled WGS sequence"/>
</dbReference>
<dbReference type="GO" id="GO:0005509">
    <property type="term" value="F:calcium ion binding"/>
    <property type="evidence" value="ECO:0007669"/>
    <property type="project" value="UniProtKB-UniRule"/>
</dbReference>
<dbReference type="InterPro" id="IPR017853">
    <property type="entry name" value="GH"/>
</dbReference>
<dbReference type="SMART" id="SM00810">
    <property type="entry name" value="Alpha-amyl_C2"/>
    <property type="match status" value="1"/>
</dbReference>
<dbReference type="InParanoid" id="D8RMH8"/>
<dbReference type="FunCoup" id="D8RMH8">
    <property type="interactions" value="128"/>
</dbReference>
<protein>
    <recommendedName>
        <fullName evidence="4 10">Alpha-amylase</fullName>
        <ecNumber evidence="4 10">3.2.1.1</ecNumber>
    </recommendedName>
    <alternativeName>
        <fullName evidence="9 10">1,4-alpha-D-glucan glucanohydrolase</fullName>
    </alternativeName>
</protein>